<proteinExistence type="predicted"/>
<sequence>MANIIAIVWDFDKTLVNGYMQEPIFEEYGYDATQFWKEVNSLPEKYLKEQNVRVNPDTIYLNHFIKLAKNRIFEGLNNEKLKSLGEKLKFYNGVPEIFESTKKAIEDNSLYQAHDIKVEHYIVSTGMSQIIKGSKVIDYVEDVWGCELI</sequence>
<dbReference type="Proteomes" id="UP000003244">
    <property type="component" value="Unassembled WGS sequence"/>
</dbReference>
<evidence type="ECO:0008006" key="3">
    <source>
        <dbReference type="Google" id="ProtNLM"/>
    </source>
</evidence>
<dbReference type="EMBL" id="ADGQ01000060">
    <property type="protein sequence ID" value="EFM64352.1"/>
    <property type="molecule type" value="Genomic_DNA"/>
</dbReference>
<dbReference type="InterPro" id="IPR036412">
    <property type="entry name" value="HAD-like_sf"/>
</dbReference>
<reference evidence="1 2" key="1">
    <citation type="submission" date="2010-08" db="EMBL/GenBank/DDBJ databases">
        <authorList>
            <person name="Harkins D.M."/>
            <person name="Madupu R."/>
            <person name="Durkin A.S."/>
            <person name="Torralba M."/>
            <person name="Methe B."/>
            <person name="Sutton G.G."/>
            <person name="Nelson K.E."/>
        </authorList>
    </citation>
    <scope>NUCLEOTIDE SEQUENCE [LARGE SCALE GENOMIC DNA]</scope>
    <source>
        <strain evidence="1 2">DSM 17678</strain>
    </source>
</reference>
<evidence type="ECO:0000313" key="2">
    <source>
        <dbReference type="Proteomes" id="UP000003244"/>
    </source>
</evidence>
<dbReference type="GeneID" id="84801618"/>
<dbReference type="Gene3D" id="3.40.50.1000">
    <property type="entry name" value="HAD superfamily/HAD-like"/>
    <property type="match status" value="1"/>
</dbReference>
<dbReference type="SUPFAM" id="SSF56784">
    <property type="entry name" value="HAD-like"/>
    <property type="match status" value="1"/>
</dbReference>
<name>E0E3W7_9FIRM</name>
<gene>
    <name evidence="1" type="ORF">HMPREF0634_0609</name>
</gene>
<comment type="caution">
    <text evidence="1">The sequence shown here is derived from an EMBL/GenBank/DDBJ whole genome shotgun (WGS) entry which is preliminary data.</text>
</comment>
<dbReference type="RefSeq" id="WP_007789915.1">
    <property type="nucleotide sequence ID" value="NZ_ADGQ01000060.1"/>
</dbReference>
<dbReference type="eggNOG" id="COG0560">
    <property type="taxonomic scope" value="Bacteria"/>
</dbReference>
<accession>E0E3W7</accession>
<dbReference type="STRING" id="596315.HMPREF0634_0609"/>
<organism evidence="1 2">
    <name type="scientific">Peptostreptococcus stomatis DSM 17678</name>
    <dbReference type="NCBI Taxonomy" id="596315"/>
    <lineage>
        <taxon>Bacteria</taxon>
        <taxon>Bacillati</taxon>
        <taxon>Bacillota</taxon>
        <taxon>Clostridia</taxon>
        <taxon>Peptostreptococcales</taxon>
        <taxon>Peptostreptococcaceae</taxon>
        <taxon>Peptostreptococcus</taxon>
    </lineage>
</organism>
<evidence type="ECO:0000313" key="1">
    <source>
        <dbReference type="EMBL" id="EFM64352.1"/>
    </source>
</evidence>
<dbReference type="InterPro" id="IPR023214">
    <property type="entry name" value="HAD_sf"/>
</dbReference>
<dbReference type="AlphaFoldDB" id="E0E3W7"/>
<protein>
    <recommendedName>
        <fullName evidence="3">Haloacid dehalogenase-like hydrolase</fullName>
    </recommendedName>
</protein>
<keyword evidence="2" id="KW-1185">Reference proteome</keyword>